<feature type="domain" description="RRM" evidence="5">
    <location>
        <begin position="899"/>
        <end position="977"/>
    </location>
</feature>
<feature type="compositionally biased region" description="Low complexity" evidence="4">
    <location>
        <begin position="1192"/>
        <end position="1207"/>
    </location>
</feature>
<feature type="compositionally biased region" description="Basic and acidic residues" evidence="4">
    <location>
        <begin position="642"/>
        <end position="656"/>
    </location>
</feature>
<dbReference type="CDD" id="cd00590">
    <property type="entry name" value="RRM_SF"/>
    <property type="match status" value="1"/>
</dbReference>
<dbReference type="RefSeq" id="XP_029220195.1">
    <property type="nucleotide sequence ID" value="XM_029362829.1"/>
</dbReference>
<dbReference type="KEGG" id="bbes:BESB_043780"/>
<feature type="compositionally biased region" description="Basic and acidic residues" evidence="4">
    <location>
        <begin position="170"/>
        <end position="192"/>
    </location>
</feature>
<evidence type="ECO:0000259" key="5">
    <source>
        <dbReference type="PROSITE" id="PS50102"/>
    </source>
</evidence>
<feature type="region of interest" description="Disordered" evidence="4">
    <location>
        <begin position="977"/>
        <end position="1365"/>
    </location>
</feature>
<feature type="compositionally biased region" description="Basic and acidic residues" evidence="4">
    <location>
        <begin position="683"/>
        <end position="694"/>
    </location>
</feature>
<dbReference type="CDD" id="cd12362">
    <property type="entry name" value="RRM3_CELF1-6"/>
    <property type="match status" value="1"/>
</dbReference>
<dbReference type="PANTHER" id="PTHR24012">
    <property type="entry name" value="RNA BINDING PROTEIN"/>
    <property type="match status" value="1"/>
</dbReference>
<feature type="compositionally biased region" description="Low complexity" evidence="4">
    <location>
        <begin position="593"/>
        <end position="609"/>
    </location>
</feature>
<dbReference type="SUPFAM" id="SSF54928">
    <property type="entry name" value="RNA-binding domain, RBD"/>
    <property type="match status" value="3"/>
</dbReference>
<feature type="region of interest" description="Disordered" evidence="4">
    <location>
        <begin position="581"/>
        <end position="762"/>
    </location>
</feature>
<evidence type="ECO:0000256" key="1">
    <source>
        <dbReference type="ARBA" id="ARBA00022737"/>
    </source>
</evidence>
<comment type="caution">
    <text evidence="6">The sequence shown here is derived from an EMBL/GenBank/DDBJ whole genome shotgun (WGS) entry which is preliminary data.</text>
</comment>
<evidence type="ECO:0000256" key="2">
    <source>
        <dbReference type="ARBA" id="ARBA00022884"/>
    </source>
</evidence>
<feature type="compositionally biased region" description="Low complexity" evidence="4">
    <location>
        <begin position="1122"/>
        <end position="1136"/>
    </location>
</feature>
<feature type="region of interest" description="Disordered" evidence="4">
    <location>
        <begin position="287"/>
        <end position="309"/>
    </location>
</feature>
<feature type="compositionally biased region" description="Basic and acidic residues" evidence="4">
    <location>
        <begin position="1028"/>
        <end position="1039"/>
    </location>
</feature>
<feature type="compositionally biased region" description="Basic and acidic residues" evidence="4">
    <location>
        <begin position="1164"/>
        <end position="1174"/>
    </location>
</feature>
<feature type="compositionally biased region" description="Polar residues" evidence="4">
    <location>
        <begin position="741"/>
        <end position="752"/>
    </location>
</feature>
<reference evidence="6 7" key="1">
    <citation type="submission" date="2017-09" db="EMBL/GenBank/DDBJ databases">
        <title>Genome sequencing of Besnoitia besnoiti strain Bb-Ger1.</title>
        <authorList>
            <person name="Schares G."/>
            <person name="Venepally P."/>
            <person name="Lorenzi H.A."/>
        </authorList>
    </citation>
    <scope>NUCLEOTIDE SEQUENCE [LARGE SCALE GENOMIC DNA]</scope>
    <source>
        <strain evidence="6 7">Bb-Ger1</strain>
    </source>
</reference>
<name>A0A2A9MJP5_BESBE</name>
<feature type="compositionally biased region" description="Basic and acidic residues" evidence="4">
    <location>
        <begin position="884"/>
        <end position="893"/>
    </location>
</feature>
<feature type="domain" description="RRM" evidence="5">
    <location>
        <begin position="354"/>
        <end position="431"/>
    </location>
</feature>
<feature type="region of interest" description="Disordered" evidence="4">
    <location>
        <begin position="1"/>
        <end position="96"/>
    </location>
</feature>
<evidence type="ECO:0000313" key="6">
    <source>
        <dbReference type="EMBL" id="PFH36186.1"/>
    </source>
</evidence>
<dbReference type="Proteomes" id="UP000224006">
    <property type="component" value="Chromosome III"/>
</dbReference>
<evidence type="ECO:0000256" key="3">
    <source>
        <dbReference type="PROSITE-ProRule" id="PRU00176"/>
    </source>
</evidence>
<feature type="compositionally biased region" description="Gly residues" evidence="4">
    <location>
        <begin position="1059"/>
        <end position="1074"/>
    </location>
</feature>
<feature type="region of interest" description="Disordered" evidence="4">
    <location>
        <begin position="170"/>
        <end position="239"/>
    </location>
</feature>
<dbReference type="GO" id="GO:0003723">
    <property type="term" value="F:RNA binding"/>
    <property type="evidence" value="ECO:0007669"/>
    <property type="project" value="UniProtKB-UniRule"/>
</dbReference>
<dbReference type="InterPro" id="IPR012677">
    <property type="entry name" value="Nucleotide-bd_a/b_plait_sf"/>
</dbReference>
<dbReference type="SMART" id="SM00360">
    <property type="entry name" value="RRM"/>
    <property type="match status" value="3"/>
</dbReference>
<feature type="compositionally biased region" description="Low complexity" evidence="4">
    <location>
        <begin position="1247"/>
        <end position="1271"/>
    </location>
</feature>
<dbReference type="Pfam" id="PF00076">
    <property type="entry name" value="RRM_1"/>
    <property type="match status" value="3"/>
</dbReference>
<dbReference type="Gene3D" id="3.30.70.330">
    <property type="match status" value="3"/>
</dbReference>
<keyword evidence="2 3" id="KW-0694">RNA-binding</keyword>
<gene>
    <name evidence="6" type="ORF">BESB_043780</name>
</gene>
<dbReference type="EMBL" id="NWUJ01000003">
    <property type="protein sequence ID" value="PFH36186.1"/>
    <property type="molecule type" value="Genomic_DNA"/>
</dbReference>
<dbReference type="InterPro" id="IPR000504">
    <property type="entry name" value="RRM_dom"/>
</dbReference>
<keyword evidence="7" id="KW-1185">Reference proteome</keyword>
<evidence type="ECO:0000256" key="4">
    <source>
        <dbReference type="SAM" id="MobiDB-lite"/>
    </source>
</evidence>
<sequence length="1365" mass="143026">MASDAPLLSPRALGDRPARADAAGGKKSGRARPSSSPLRPALSVPVPDEGADPGPGKSVASAEQEERREKLDIGSGLPSSRASALKQTAEPSELSNSLVEGLAHFSSSSLPSSAYTFSSCTALSSNILPDSVLQQDPFSAEIDDAVHVGAAEAREARGEVVEGGDVRCRGARDRASEAEGEAERRMPEKPTESFEVYESAASTNVVDSSGGYGSSTGVATHSRGSVKEGAVEGERDKACGRAAEQVDTAIEEDSEDTEVGIQAVATPSSSASAGSAGAMGCACAIDEQTQGRRRQSRQGEGPGRLLDHPEAKRELAHAGDWRGEGDSQDGATRNLVTGLRAPERAEFSLNAMKTNIFVFQIPVFWTEDDLRQHFCEWGTITSVRVERKSDGRNLGYGFVCFADSESAQRAVNEMDGRVIQGKKLQVSLKKPRQPDASVVFTGDESGCAPQFGPSHGRHGSGNEGVRLRKANLEDGDADVSKDEQMGIQPGRGRAGGPHDSRAKGNVRCSLFVFHVPPNWGDEQLQKYFELYGRCAGAVVVRRWDGTSKGYGFVDFEDAESALRALQEANQAAVEGKRLKVLLKTDPKKRPTSGCGPSAAPPGAGRAQGAHRGEGVAHPSHASRARHGRGWSASRPGFSSAQERGEALRDDGFADRRGPHRGVQEANGFHRVERGTDGEQTGGAKRDRGDPREHPPSSSPRAQAVLPVTESSAHSAPARPLSRFAQDVAVPHRHTRDPCQRQDWQSPCMQTGGASDPRSSERGTCGVSEVALAASCRSRPLAEDARAVEEAAAGLDLLGAADEKDRSRQGRGVVSSREEGGSSPHAGRRCSFEGERRDKVEACAGDTGKRQLLSPCAPGNTAGVCTEMRGGRSRGNGESSLSRGKRGDRGSGDRYGKPECTVFIFHVPPEWNDRDLRRHFRHFGHIHTATVQRDKGDGQSRGFGFITFGSPAAALNAVAGMNGFHTGNKYLKVMLKSTDKRDNKGGSEEGTQRDTDGEKRRERGGDGASLGRRAGYSSNRGAPVTGRPNSRERRRGDRGDPGGCGAPLSALAVERATAGRQGGARPSGGGCGGGSAAPRRQDGRERPRGDVSQPCSSPRSSAAQHRMQTDSRSVEPAGTTGFASASCSSSSACYGSAPRAPPETVLYSQALVSPVQMPPEGASQARERGEADEGQRGVIPSSSSSSAPLPPFAGGATATASGSRGGRSVRLVCGGTPEAFPRLHTAEGDRATQLAPGAETSGGGAGGVVLRAVSDPAPRASRSASGSSSSGSLTGLQAPPLHRAQASLRGTPPPPLHQRQQMSVGKTGLVPRGQGGSSSSSPAFATSEGAFLQYRHYDHQHHLGSSSATPGSFHGSPVLPNTSSQD</sequence>
<feature type="compositionally biased region" description="Polar residues" evidence="4">
    <location>
        <begin position="77"/>
        <end position="96"/>
    </location>
</feature>
<feature type="compositionally biased region" description="Basic and acidic residues" evidence="4">
    <location>
        <begin position="1078"/>
        <end position="1088"/>
    </location>
</feature>
<dbReference type="PROSITE" id="PS50102">
    <property type="entry name" value="RRM"/>
    <property type="match status" value="3"/>
</dbReference>
<proteinExistence type="predicted"/>
<dbReference type="VEuPathDB" id="ToxoDB:BESB_043780"/>
<feature type="compositionally biased region" description="Basic and acidic residues" evidence="4">
    <location>
        <begin position="225"/>
        <end position="239"/>
    </location>
</feature>
<accession>A0A2A9MJP5</accession>
<dbReference type="InterPro" id="IPR035979">
    <property type="entry name" value="RBD_domain_sf"/>
</dbReference>
<feature type="domain" description="RRM" evidence="5">
    <location>
        <begin position="508"/>
        <end position="585"/>
    </location>
</feature>
<dbReference type="OrthoDB" id="331354at2759"/>
<feature type="compositionally biased region" description="Basic and acidic residues" evidence="4">
    <location>
        <begin position="667"/>
        <end position="676"/>
    </location>
</feature>
<feature type="region of interest" description="Disordered" evidence="4">
    <location>
        <begin position="476"/>
        <end position="501"/>
    </location>
</feature>
<keyword evidence="1" id="KW-0677">Repeat</keyword>
<evidence type="ECO:0000313" key="7">
    <source>
        <dbReference type="Proteomes" id="UP000224006"/>
    </source>
</evidence>
<feature type="compositionally biased region" description="Basic and acidic residues" evidence="4">
    <location>
        <begin position="977"/>
        <end position="1004"/>
    </location>
</feature>
<feature type="region of interest" description="Disordered" evidence="4">
    <location>
        <begin position="798"/>
        <end position="831"/>
    </location>
</feature>
<dbReference type="GeneID" id="40309308"/>
<organism evidence="6 7">
    <name type="scientific">Besnoitia besnoiti</name>
    <name type="common">Apicomplexan protozoan</name>
    <dbReference type="NCBI Taxonomy" id="94643"/>
    <lineage>
        <taxon>Eukaryota</taxon>
        <taxon>Sar</taxon>
        <taxon>Alveolata</taxon>
        <taxon>Apicomplexa</taxon>
        <taxon>Conoidasida</taxon>
        <taxon>Coccidia</taxon>
        <taxon>Eucoccidiorida</taxon>
        <taxon>Eimeriorina</taxon>
        <taxon>Sarcocystidae</taxon>
        <taxon>Besnoitia</taxon>
    </lineage>
</organism>
<feature type="compositionally biased region" description="Polar residues" evidence="4">
    <location>
        <begin position="1092"/>
        <end position="1102"/>
    </location>
</feature>
<feature type="compositionally biased region" description="Low complexity" evidence="4">
    <location>
        <begin position="20"/>
        <end position="47"/>
    </location>
</feature>
<protein>
    <recommendedName>
        <fullName evidence="5">RRM domain-containing protein</fullName>
    </recommendedName>
</protein>
<feature type="region of interest" description="Disordered" evidence="4">
    <location>
        <begin position="854"/>
        <end position="893"/>
    </location>
</feature>